<reference evidence="2" key="1">
    <citation type="submission" date="2019-10" db="EMBL/GenBank/DDBJ databases">
        <authorList>
            <person name="Zhang R."/>
            <person name="Pan Y."/>
            <person name="Wang J."/>
            <person name="Ma R."/>
            <person name="Yu S."/>
        </authorList>
    </citation>
    <scope>NUCLEOTIDE SEQUENCE</scope>
    <source>
        <strain evidence="2">LA-IB0</strain>
        <tissue evidence="2">Leaf</tissue>
    </source>
</reference>
<proteinExistence type="predicted"/>
<comment type="caution">
    <text evidence="2">The sequence shown here is derived from an EMBL/GenBank/DDBJ whole genome shotgun (WGS) entry which is preliminary data.</text>
</comment>
<protein>
    <submittedName>
        <fullName evidence="2">Uncharacterized protein</fullName>
    </submittedName>
</protein>
<name>A0AAV6WB43_9LAMI</name>
<gene>
    <name evidence="2" type="ORF">BUALT_Bualt16G0064800</name>
</gene>
<accession>A0AAV6WB43</accession>
<keyword evidence="1" id="KW-0812">Transmembrane</keyword>
<evidence type="ECO:0000313" key="2">
    <source>
        <dbReference type="EMBL" id="KAG8367368.1"/>
    </source>
</evidence>
<evidence type="ECO:0000256" key="1">
    <source>
        <dbReference type="SAM" id="Phobius"/>
    </source>
</evidence>
<keyword evidence="3" id="KW-1185">Reference proteome</keyword>
<dbReference type="EMBL" id="WHWC01000016">
    <property type="protein sequence ID" value="KAG8367368.1"/>
    <property type="molecule type" value="Genomic_DNA"/>
</dbReference>
<sequence>MCSMDIGLISLRLRGIHIERLLYFVGILTAVLALLHLFAYPNGSYLASLSHANVVFVSLTTDGKPFSNNSNLADSYILHGHTGDRDDVLASDDMGPMDSELATDNRNLSHGSIFEGLGHVNYSYISAKNGSFRDRINISSEKEFDSMKLKVRSNTNISSVPLQGGSLSSADNSVMYHKPAFRKRGGKAMSIAQMNSLLRNISVEMKSKKPRWSSSRDQELQDAKAQIENAPIQRNISEAHASLFWNYSMFKRGNGQCKLSRFIFCENVNCIEL</sequence>
<organism evidence="2 3">
    <name type="scientific">Buddleja alternifolia</name>
    <dbReference type="NCBI Taxonomy" id="168488"/>
    <lineage>
        <taxon>Eukaryota</taxon>
        <taxon>Viridiplantae</taxon>
        <taxon>Streptophyta</taxon>
        <taxon>Embryophyta</taxon>
        <taxon>Tracheophyta</taxon>
        <taxon>Spermatophyta</taxon>
        <taxon>Magnoliopsida</taxon>
        <taxon>eudicotyledons</taxon>
        <taxon>Gunneridae</taxon>
        <taxon>Pentapetalae</taxon>
        <taxon>asterids</taxon>
        <taxon>lamiids</taxon>
        <taxon>Lamiales</taxon>
        <taxon>Scrophulariaceae</taxon>
        <taxon>Buddlejeae</taxon>
        <taxon>Buddleja</taxon>
    </lineage>
</organism>
<evidence type="ECO:0000313" key="3">
    <source>
        <dbReference type="Proteomes" id="UP000826271"/>
    </source>
</evidence>
<feature type="transmembrane region" description="Helical" evidence="1">
    <location>
        <begin position="21"/>
        <end position="40"/>
    </location>
</feature>
<keyword evidence="1" id="KW-0472">Membrane</keyword>
<dbReference type="Proteomes" id="UP000826271">
    <property type="component" value="Unassembled WGS sequence"/>
</dbReference>
<keyword evidence="1" id="KW-1133">Transmembrane helix</keyword>
<dbReference type="AlphaFoldDB" id="A0AAV6WB43"/>